<dbReference type="PROSITE" id="PS51669">
    <property type="entry name" value="4FE4S_MOW_BIS_MGD"/>
    <property type="match status" value="1"/>
</dbReference>
<dbReference type="GO" id="GO:0016020">
    <property type="term" value="C:membrane"/>
    <property type="evidence" value="ECO:0007669"/>
    <property type="project" value="InterPro"/>
</dbReference>
<evidence type="ECO:0000259" key="20">
    <source>
        <dbReference type="PROSITE" id="PS51669"/>
    </source>
</evidence>
<dbReference type="InterPro" id="IPR006963">
    <property type="entry name" value="Mopterin_OxRdtase_4Fe-4S_dom"/>
</dbReference>
<evidence type="ECO:0000256" key="6">
    <source>
        <dbReference type="ARBA" id="ARBA00022719"/>
    </source>
</evidence>
<dbReference type="NCBIfam" id="TIGR01973">
    <property type="entry name" value="NuoG"/>
    <property type="match status" value="1"/>
</dbReference>
<dbReference type="GO" id="GO:0046872">
    <property type="term" value="F:metal ion binding"/>
    <property type="evidence" value="ECO:0007669"/>
    <property type="project" value="UniProtKB-KW"/>
</dbReference>
<keyword evidence="6" id="KW-0874">Quinone</keyword>
<dbReference type="SMART" id="SM00926">
    <property type="entry name" value="Molybdop_Fe4S4"/>
    <property type="match status" value="1"/>
</dbReference>
<proteinExistence type="inferred from homology"/>
<comment type="catalytic activity">
    <reaction evidence="16">
        <text>a quinone + NADH + 5 H(+)(in) = a quinol + NAD(+) + 4 H(+)(out)</text>
        <dbReference type="Rhea" id="RHEA:57888"/>
        <dbReference type="ChEBI" id="CHEBI:15378"/>
        <dbReference type="ChEBI" id="CHEBI:24646"/>
        <dbReference type="ChEBI" id="CHEBI:57540"/>
        <dbReference type="ChEBI" id="CHEBI:57945"/>
        <dbReference type="ChEBI" id="CHEBI:132124"/>
    </reaction>
</comment>
<dbReference type="RefSeq" id="WP_105042904.1">
    <property type="nucleotide sequence ID" value="NZ_MQWA01000001.1"/>
</dbReference>
<dbReference type="PROSITE" id="PS00643">
    <property type="entry name" value="COMPLEX1_75K_3"/>
    <property type="match status" value="1"/>
</dbReference>
<dbReference type="InterPro" id="IPR010228">
    <property type="entry name" value="NADH_UbQ_OxRdtase_Gsu"/>
</dbReference>
<dbReference type="AlphaFoldDB" id="A0A2S7U215"/>
<dbReference type="GO" id="GO:0051537">
    <property type="term" value="F:2 iron, 2 sulfur cluster binding"/>
    <property type="evidence" value="ECO:0007669"/>
    <property type="project" value="UniProtKB-KW"/>
</dbReference>
<dbReference type="GO" id="GO:0003954">
    <property type="term" value="F:NADH dehydrogenase activity"/>
    <property type="evidence" value="ECO:0007669"/>
    <property type="project" value="TreeGrafter"/>
</dbReference>
<dbReference type="InterPro" id="IPR000283">
    <property type="entry name" value="NADH_UbQ_OxRdtase_75kDa_su_CS"/>
</dbReference>
<dbReference type="InterPro" id="IPR006656">
    <property type="entry name" value="Mopterin_OxRdtase"/>
</dbReference>
<dbReference type="GO" id="GO:0048038">
    <property type="term" value="F:quinone binding"/>
    <property type="evidence" value="ECO:0007669"/>
    <property type="project" value="UniProtKB-KW"/>
</dbReference>
<dbReference type="InterPro" id="IPR036010">
    <property type="entry name" value="2Fe-2S_ferredoxin-like_sf"/>
</dbReference>
<evidence type="ECO:0000256" key="11">
    <source>
        <dbReference type="ARBA" id="ARBA00023027"/>
    </source>
</evidence>
<gene>
    <name evidence="22" type="ORF">BSZ32_07690</name>
</gene>
<dbReference type="Proteomes" id="UP000239907">
    <property type="component" value="Unassembled WGS sequence"/>
</dbReference>
<dbReference type="GO" id="GO:0051539">
    <property type="term" value="F:4 iron, 4 sulfur cluster binding"/>
    <property type="evidence" value="ECO:0007669"/>
    <property type="project" value="UniProtKB-KW"/>
</dbReference>
<dbReference type="SUPFAM" id="SSF54292">
    <property type="entry name" value="2Fe-2S ferredoxin-like"/>
    <property type="match status" value="1"/>
</dbReference>
<keyword evidence="10" id="KW-0411">Iron-sulfur</keyword>
<dbReference type="InterPro" id="IPR054351">
    <property type="entry name" value="NADH_UbQ_OxRdtase_ferredoxin"/>
</dbReference>
<evidence type="ECO:0000256" key="8">
    <source>
        <dbReference type="ARBA" id="ARBA00022967"/>
    </source>
</evidence>
<protein>
    <recommendedName>
        <fullName evidence="3">NADH-quinone oxidoreductase subunit G</fullName>
    </recommendedName>
    <alternativeName>
        <fullName evidence="13">NADH dehydrogenase I subunit G</fullName>
    </alternativeName>
    <alternativeName>
        <fullName evidence="14">NDH-1 subunit G</fullName>
    </alternativeName>
</protein>
<dbReference type="PROSITE" id="PS51839">
    <property type="entry name" value="4FE4S_HC3"/>
    <property type="match status" value="1"/>
</dbReference>
<feature type="domain" description="4Fe-4S His(Cys)3-ligated-type" evidence="21">
    <location>
        <begin position="83"/>
        <end position="122"/>
    </location>
</feature>
<evidence type="ECO:0000256" key="17">
    <source>
        <dbReference type="RuleBase" id="RU004523"/>
    </source>
</evidence>
<feature type="domain" description="4Fe-4S Mo/W bis-MGD-type" evidence="20">
    <location>
        <begin position="221"/>
        <end position="277"/>
    </location>
</feature>
<dbReference type="SUPFAM" id="SSF54862">
    <property type="entry name" value="4Fe-4S ferredoxins"/>
    <property type="match status" value="1"/>
</dbReference>
<dbReference type="InterPro" id="IPR050123">
    <property type="entry name" value="Prok_molybdopt-oxidoreductase"/>
</dbReference>
<comment type="cofactor">
    <cofactor evidence="1">
        <name>[4Fe-4S] cluster</name>
        <dbReference type="ChEBI" id="CHEBI:49883"/>
    </cofactor>
</comment>
<dbReference type="Gene3D" id="3.30.200.210">
    <property type="match status" value="1"/>
</dbReference>
<dbReference type="Gene3D" id="3.10.20.740">
    <property type="match status" value="1"/>
</dbReference>
<dbReference type="Pfam" id="PF13510">
    <property type="entry name" value="Fer2_4"/>
    <property type="match status" value="1"/>
</dbReference>
<evidence type="ECO:0000313" key="22">
    <source>
        <dbReference type="EMBL" id="PQJ28402.1"/>
    </source>
</evidence>
<evidence type="ECO:0000256" key="9">
    <source>
        <dbReference type="ARBA" id="ARBA00023004"/>
    </source>
</evidence>
<name>A0A2S7U215_9BACT</name>
<dbReference type="Pfam" id="PF00384">
    <property type="entry name" value="Molybdopterin"/>
    <property type="match status" value="1"/>
</dbReference>
<sequence>MATITIDGKSYQADASQNLLQTALQLGFDLPYFCWHPAMGSVGACRQCAVRQFRDDDDTTGMIVMACMVPVSDGLRISIDDPEAKEFRKGVVEWLMTNHPHDCAVCDEGGECHLQDMTVMAGHSKRRYRFQKRTHRNQYLGPFINHEMNRCIQCYRCVRFYKDYAGGRDLDVFSSRNRVYFGRHEEGVLENPFSGNLVEVCPTGVFTDKPFKAQPTRKWDLSTAASICPHCSLGCNTIVGERYGKFRRVLNRYHHDLNGYFLCDRGRFGSAFVNSDKRSRQPQWRENGQTVSLDKQTITDLLATEILDGKKVIGIGSPRASMEANYALRTLVGEDAFFNGLSENDAAISKQIISIYQHTHIASLRDAAESDAVFVLGEDLTNTAPRLALALRQAVRNTPLEDADKLKIPRWHARAVADVIQHRHGPLHLASIAATQLDDIATSRHLAAPADLARIGFAIAHELDSDAPAVANLTSEQAAYAKQVAHDLRQAKRPLVVAGSSLGSVALVQAAGQITKALKQNEARISLIVAEANTLGVALLGDKSISSAIQEKADTIIVLENNIFRRSTDHLINRMLKSANCVITIDHLENATTQQAHASLPAATFTEASGTSINNEGRAQRSFQVVLASDPVQASWRWLRDLMVAANKQQTGAWETLDDVLASLVTEFPKLAKLSEVAPNSKWRQSSQKVARASRRSGGRTAILATVHEPKPPSDPDAPLSFTMEGNPASSSTALNNRYWSPGWNSVQALNQYQQEIGGPLRGGDPGICLFEKKRRQQRVVY</sequence>
<evidence type="ECO:0000256" key="4">
    <source>
        <dbReference type="ARBA" id="ARBA00022485"/>
    </source>
</evidence>
<dbReference type="SUPFAM" id="SSF53706">
    <property type="entry name" value="Formate dehydrogenase/DMSO reductase, domains 1-3"/>
    <property type="match status" value="1"/>
</dbReference>
<evidence type="ECO:0000256" key="5">
    <source>
        <dbReference type="ARBA" id="ARBA00022714"/>
    </source>
</evidence>
<dbReference type="EMBL" id="MQWA01000001">
    <property type="protein sequence ID" value="PQJ28402.1"/>
    <property type="molecule type" value="Genomic_DNA"/>
</dbReference>
<evidence type="ECO:0000256" key="18">
    <source>
        <dbReference type="SAM" id="MobiDB-lite"/>
    </source>
</evidence>
<dbReference type="InterPro" id="IPR019574">
    <property type="entry name" value="NADH_UbQ_OxRdtase_Gsu_4Fe4S-bd"/>
</dbReference>
<evidence type="ECO:0000259" key="19">
    <source>
        <dbReference type="PROSITE" id="PS51085"/>
    </source>
</evidence>
<evidence type="ECO:0000256" key="2">
    <source>
        <dbReference type="ARBA" id="ARBA00005404"/>
    </source>
</evidence>
<dbReference type="SMART" id="SM00929">
    <property type="entry name" value="NADH-G_4Fe-4S_3"/>
    <property type="match status" value="1"/>
</dbReference>
<dbReference type="PANTHER" id="PTHR43105">
    <property type="entry name" value="RESPIRATORY NITRATE REDUCTASE"/>
    <property type="match status" value="1"/>
</dbReference>
<evidence type="ECO:0000256" key="14">
    <source>
        <dbReference type="ARBA" id="ARBA00032783"/>
    </source>
</evidence>
<accession>A0A2S7U215</accession>
<comment type="caution">
    <text evidence="22">The sequence shown here is derived from an EMBL/GenBank/DDBJ whole genome shotgun (WGS) entry which is preliminary data.</text>
</comment>
<comment type="subunit">
    <text evidence="12">Composed of 13 different subunits. Subunits NuoCD, E, F, and G constitute the peripheral sector of the complex.</text>
</comment>
<feature type="domain" description="2Fe-2S ferredoxin-type" evidence="19">
    <location>
        <begin position="1"/>
        <end position="83"/>
    </location>
</feature>
<dbReference type="PANTHER" id="PTHR43105:SF10">
    <property type="entry name" value="NADH-QUINONE OXIDOREDUCTASE SUBUNIT G"/>
    <property type="match status" value="1"/>
</dbReference>
<feature type="region of interest" description="Disordered" evidence="18">
    <location>
        <begin position="708"/>
        <end position="733"/>
    </location>
</feature>
<evidence type="ECO:0000259" key="21">
    <source>
        <dbReference type="PROSITE" id="PS51839"/>
    </source>
</evidence>
<dbReference type="CDD" id="cd00207">
    <property type="entry name" value="fer2"/>
    <property type="match status" value="1"/>
</dbReference>
<dbReference type="PROSITE" id="PS51085">
    <property type="entry name" value="2FE2S_FER_2"/>
    <property type="match status" value="1"/>
</dbReference>
<dbReference type="InterPro" id="IPR001041">
    <property type="entry name" value="2Fe-2S_ferredoxin-type"/>
</dbReference>
<keyword evidence="11" id="KW-0520">NAD</keyword>
<dbReference type="Pfam" id="PF10588">
    <property type="entry name" value="NADH-G_4Fe-4S_3"/>
    <property type="match status" value="1"/>
</dbReference>
<evidence type="ECO:0000256" key="12">
    <source>
        <dbReference type="ARBA" id="ARBA00026021"/>
    </source>
</evidence>
<evidence type="ECO:0000256" key="13">
    <source>
        <dbReference type="ARBA" id="ARBA00031577"/>
    </source>
</evidence>
<keyword evidence="8" id="KW-1278">Translocase</keyword>
<evidence type="ECO:0000313" key="23">
    <source>
        <dbReference type="Proteomes" id="UP000239907"/>
    </source>
</evidence>
<comment type="similarity">
    <text evidence="2 17">Belongs to the complex I 75 kDa subunit family.</text>
</comment>
<reference evidence="22 23" key="1">
    <citation type="submission" date="2016-12" db="EMBL/GenBank/DDBJ databases">
        <title>Study of bacterial adaptation to deep sea.</title>
        <authorList>
            <person name="Song J."/>
            <person name="Yoshizawa S."/>
            <person name="Kogure K."/>
        </authorList>
    </citation>
    <scope>NUCLEOTIDE SEQUENCE [LARGE SCALE GENOMIC DNA]</scope>
    <source>
        <strain evidence="22 23">SAORIC-165</strain>
    </source>
</reference>
<evidence type="ECO:0000256" key="1">
    <source>
        <dbReference type="ARBA" id="ARBA00001966"/>
    </source>
</evidence>
<organism evidence="22 23">
    <name type="scientific">Rubritalea profundi</name>
    <dbReference type="NCBI Taxonomy" id="1658618"/>
    <lineage>
        <taxon>Bacteria</taxon>
        <taxon>Pseudomonadati</taxon>
        <taxon>Verrucomicrobiota</taxon>
        <taxon>Verrucomicrobiia</taxon>
        <taxon>Verrucomicrobiales</taxon>
        <taxon>Rubritaleaceae</taxon>
        <taxon>Rubritalea</taxon>
    </lineage>
</organism>
<keyword evidence="4" id="KW-0004">4Fe-4S</keyword>
<dbReference type="PROSITE" id="PS00641">
    <property type="entry name" value="COMPLEX1_75K_1"/>
    <property type="match status" value="1"/>
</dbReference>
<keyword evidence="5" id="KW-0001">2Fe-2S</keyword>
<evidence type="ECO:0000256" key="16">
    <source>
        <dbReference type="ARBA" id="ARBA00047712"/>
    </source>
</evidence>
<dbReference type="GO" id="GO:0008137">
    <property type="term" value="F:NADH dehydrogenase (ubiquinone) activity"/>
    <property type="evidence" value="ECO:0007669"/>
    <property type="project" value="InterPro"/>
</dbReference>
<dbReference type="GO" id="GO:0042773">
    <property type="term" value="P:ATP synthesis coupled electron transport"/>
    <property type="evidence" value="ECO:0007669"/>
    <property type="project" value="InterPro"/>
</dbReference>
<comment type="cofactor">
    <cofactor evidence="15">
        <name>[2Fe-2S] cluster</name>
        <dbReference type="ChEBI" id="CHEBI:190135"/>
    </cofactor>
</comment>
<dbReference type="OrthoDB" id="9805142at2"/>
<evidence type="ECO:0000256" key="10">
    <source>
        <dbReference type="ARBA" id="ARBA00023014"/>
    </source>
</evidence>
<dbReference type="FunFam" id="3.10.20.740:FF:000002">
    <property type="entry name" value="NADH-quinone oxidoreductase"/>
    <property type="match status" value="1"/>
</dbReference>
<dbReference type="Pfam" id="PF04879">
    <property type="entry name" value="Molybdop_Fe4S4"/>
    <property type="match status" value="1"/>
</dbReference>
<keyword evidence="7" id="KW-0479">Metal-binding</keyword>
<keyword evidence="23" id="KW-1185">Reference proteome</keyword>
<dbReference type="Pfam" id="PF22117">
    <property type="entry name" value="Fer4_Nqo3"/>
    <property type="match status" value="1"/>
</dbReference>
<keyword evidence="9" id="KW-0408">Iron</keyword>
<dbReference type="Gene3D" id="3.40.50.740">
    <property type="match status" value="1"/>
</dbReference>
<evidence type="ECO:0000256" key="3">
    <source>
        <dbReference type="ARBA" id="ARBA00019902"/>
    </source>
</evidence>
<evidence type="ECO:0000256" key="7">
    <source>
        <dbReference type="ARBA" id="ARBA00022723"/>
    </source>
</evidence>
<evidence type="ECO:0000256" key="15">
    <source>
        <dbReference type="ARBA" id="ARBA00034078"/>
    </source>
</evidence>